<organism evidence="1 2">
    <name type="scientific">Caerostris extrusa</name>
    <name type="common">Bark spider</name>
    <name type="synonym">Caerostris bankana</name>
    <dbReference type="NCBI Taxonomy" id="172846"/>
    <lineage>
        <taxon>Eukaryota</taxon>
        <taxon>Metazoa</taxon>
        <taxon>Ecdysozoa</taxon>
        <taxon>Arthropoda</taxon>
        <taxon>Chelicerata</taxon>
        <taxon>Arachnida</taxon>
        <taxon>Araneae</taxon>
        <taxon>Araneomorphae</taxon>
        <taxon>Entelegynae</taxon>
        <taxon>Araneoidea</taxon>
        <taxon>Araneidae</taxon>
        <taxon>Caerostris</taxon>
    </lineage>
</organism>
<comment type="caution">
    <text evidence="1">The sequence shown here is derived from an EMBL/GenBank/DDBJ whole genome shotgun (WGS) entry which is preliminary data.</text>
</comment>
<evidence type="ECO:0000313" key="2">
    <source>
        <dbReference type="Proteomes" id="UP001054945"/>
    </source>
</evidence>
<dbReference type="EMBL" id="BPLR01002458">
    <property type="protein sequence ID" value="GIX73929.1"/>
    <property type="molecule type" value="Genomic_DNA"/>
</dbReference>
<keyword evidence="2" id="KW-1185">Reference proteome</keyword>
<dbReference type="Proteomes" id="UP001054945">
    <property type="component" value="Unassembled WGS sequence"/>
</dbReference>
<evidence type="ECO:0000313" key="1">
    <source>
        <dbReference type="EMBL" id="GIX73929.1"/>
    </source>
</evidence>
<dbReference type="AlphaFoldDB" id="A0AAV4MNK0"/>
<gene>
    <name evidence="1" type="ORF">CEXT_522551</name>
</gene>
<sequence length="105" mass="12214">MKTKIFNQGRLIGKKLARKHTKRKKNKKIPTTMHPARCGSSATLLCRRSSLFLFLKRLYNGGHLHAVEEINKRFFTHSAQIIRLHCIRARGFTLSDERIAEEEAR</sequence>
<name>A0AAV4MNK0_CAEEX</name>
<proteinExistence type="predicted"/>
<accession>A0AAV4MNK0</accession>
<reference evidence="1 2" key="1">
    <citation type="submission" date="2021-06" db="EMBL/GenBank/DDBJ databases">
        <title>Caerostris extrusa draft genome.</title>
        <authorList>
            <person name="Kono N."/>
            <person name="Arakawa K."/>
        </authorList>
    </citation>
    <scope>NUCLEOTIDE SEQUENCE [LARGE SCALE GENOMIC DNA]</scope>
</reference>
<protein>
    <submittedName>
        <fullName evidence="1">Uncharacterized protein</fullName>
    </submittedName>
</protein>